<dbReference type="InterPro" id="IPR051353">
    <property type="entry name" value="Tobamovirus_resist_UPF0261"/>
</dbReference>
<dbReference type="PANTHER" id="PTHR31862">
    <property type="entry name" value="UPF0261 DOMAIN PROTEIN (AFU_ORTHOLOGUE AFUA_1G10120)"/>
    <property type="match status" value="1"/>
</dbReference>
<evidence type="ECO:0000313" key="4">
    <source>
        <dbReference type="Proteomes" id="UP000261704"/>
    </source>
</evidence>
<proteinExistence type="predicted"/>
<dbReference type="KEGG" id="pamo:BAR1_01105"/>
<dbReference type="InterPro" id="IPR056778">
    <property type="entry name" value="UPF0261_C"/>
</dbReference>
<dbReference type="Pfam" id="PF23189">
    <property type="entry name" value="UPF0261_C"/>
    <property type="match status" value="1"/>
</dbReference>
<dbReference type="Gene3D" id="3.40.50.12020">
    <property type="entry name" value="Uncharacterised protein family UPF0261, NN domain"/>
    <property type="match status" value="1"/>
</dbReference>
<organism evidence="3 4">
    <name type="scientific">Profundibacter amoris</name>
    <dbReference type="NCBI Taxonomy" id="2171755"/>
    <lineage>
        <taxon>Bacteria</taxon>
        <taxon>Pseudomonadati</taxon>
        <taxon>Pseudomonadota</taxon>
        <taxon>Alphaproteobacteria</taxon>
        <taxon>Rhodobacterales</taxon>
        <taxon>Paracoccaceae</taxon>
        <taxon>Profundibacter</taxon>
    </lineage>
</organism>
<dbReference type="OrthoDB" id="9776369at2"/>
<evidence type="ECO:0000259" key="2">
    <source>
        <dbReference type="Pfam" id="PF23189"/>
    </source>
</evidence>
<name>A0A347UCS9_9RHOB</name>
<accession>A0A347UCS9</accession>
<reference evidence="3 4" key="1">
    <citation type="submission" date="2018-09" db="EMBL/GenBank/DDBJ databases">
        <title>Profundibacter amoris BAR1 gen. nov., sp. nov., a new member of the Roseobacter clade isolated at Lokis Castle Vent Field on the Arctic Mid-Oceanic Ridge.</title>
        <authorList>
            <person name="Le Moine Bauer S."/>
            <person name="Sjoeberg A.G."/>
            <person name="L'Haridon S."/>
            <person name="Stokke R."/>
            <person name="Roalkvam I."/>
            <person name="Steen I.H."/>
            <person name="Dahle H."/>
        </authorList>
    </citation>
    <scope>NUCLEOTIDE SEQUENCE [LARGE SCALE GENOMIC DNA]</scope>
    <source>
        <strain evidence="3 4">BAR1</strain>
    </source>
</reference>
<dbReference type="EMBL" id="CP032125">
    <property type="protein sequence ID" value="AXX96657.1"/>
    <property type="molecule type" value="Genomic_DNA"/>
</dbReference>
<feature type="domain" description="UPF0261" evidence="1">
    <location>
        <begin position="48"/>
        <end position="155"/>
    </location>
</feature>
<sequence>MKCEALLLATVETKQEEIDYLAEALSHLGITARVIDISLGSGGAVWSPREKIAAMDHVVEHTIPLLQQATAEGNAVVVGLGGGTGGDIIMRVMHHLPMTSRKMLISPMPFDPRAEVADSSIILLPTLVDICGLNTILRQVLDNAAAMIAGLCDTEQLVDARTSSIAITALSTLSGATQSIACGLRAQGHETTVFHANGFGGAAYARCTADGGFKAVVDVTTHELTRMLFTGSHTAMPTRFTAASDMGLPQVILPGGVNFLGFERLESVPPQYLERPHYQHSPLFTHVKLTADEMAHLAVVLATDLNHATGNIELIVPMGGFSSEDAPGGAIEDPALRQIFWQKVSETLKPHIRLTQLDSHISDPETAQVAIDALCDML</sequence>
<evidence type="ECO:0000259" key="1">
    <source>
        <dbReference type="Pfam" id="PF06792"/>
    </source>
</evidence>
<gene>
    <name evidence="3" type="ORF">BAR1_01105</name>
</gene>
<dbReference type="CDD" id="cd15488">
    <property type="entry name" value="Tm-1-like"/>
    <property type="match status" value="1"/>
</dbReference>
<protein>
    <submittedName>
        <fullName evidence="3">Uncharacterized protein</fullName>
    </submittedName>
</protein>
<feature type="domain" description="UPF0261" evidence="2">
    <location>
        <begin position="164"/>
        <end position="377"/>
    </location>
</feature>
<keyword evidence="4" id="KW-1185">Reference proteome</keyword>
<dbReference type="PANTHER" id="PTHR31862:SF1">
    <property type="entry name" value="UPF0261 DOMAIN PROTEIN (AFU_ORTHOLOGUE AFUA_1G10120)"/>
    <property type="match status" value="1"/>
</dbReference>
<dbReference type="AlphaFoldDB" id="A0A347UCS9"/>
<dbReference type="RefSeq" id="WP_118941315.1">
    <property type="nucleotide sequence ID" value="NZ_CP032125.1"/>
</dbReference>
<dbReference type="InterPro" id="IPR044122">
    <property type="entry name" value="UPF0261_N"/>
</dbReference>
<dbReference type="Gene3D" id="3.40.50.12030">
    <property type="entry name" value="Uncharacterised protein family UPF0261, NC domain"/>
    <property type="match status" value="1"/>
</dbReference>
<dbReference type="Pfam" id="PF06792">
    <property type="entry name" value="UPF0261"/>
    <property type="match status" value="1"/>
</dbReference>
<dbReference type="Proteomes" id="UP000261704">
    <property type="component" value="Chromosome"/>
</dbReference>
<evidence type="ECO:0000313" key="3">
    <source>
        <dbReference type="EMBL" id="AXX96657.1"/>
    </source>
</evidence>